<gene>
    <name evidence="4" type="ORF">OM960_01555</name>
</gene>
<evidence type="ECO:0000256" key="1">
    <source>
        <dbReference type="ARBA" id="ARBA00004328"/>
    </source>
</evidence>
<keyword evidence="5" id="KW-1185">Reference proteome</keyword>
<feature type="domain" description="Phage capsid-like C-terminal" evidence="3">
    <location>
        <begin position="110"/>
        <end position="398"/>
    </location>
</feature>
<evidence type="ECO:0000259" key="3">
    <source>
        <dbReference type="Pfam" id="PF05065"/>
    </source>
</evidence>
<dbReference type="Pfam" id="PF05065">
    <property type="entry name" value="Phage_capsid"/>
    <property type="match status" value="1"/>
</dbReference>
<reference evidence="4 5" key="1">
    <citation type="submission" date="2022-10" db="EMBL/GenBank/DDBJ databases">
        <title>Defluviimonas sp. CAU 1641 isolated from mud.</title>
        <authorList>
            <person name="Kim W."/>
        </authorList>
    </citation>
    <scope>NUCLEOTIDE SEQUENCE [LARGE SCALE GENOMIC DNA]</scope>
    <source>
        <strain evidence="4 5">CAU 1641</strain>
    </source>
</reference>
<accession>A0ABT3IXV2</accession>
<dbReference type="InterPro" id="IPR054612">
    <property type="entry name" value="Phage_capsid-like_C"/>
</dbReference>
<dbReference type="Gene3D" id="3.30.2320.10">
    <property type="entry name" value="hypothetical protein PF0899 domain"/>
    <property type="match status" value="1"/>
</dbReference>
<name>A0ABT3IXV2_9RHOB</name>
<evidence type="ECO:0000313" key="5">
    <source>
        <dbReference type="Proteomes" id="UP001207582"/>
    </source>
</evidence>
<feature type="region of interest" description="Disordered" evidence="2">
    <location>
        <begin position="146"/>
        <end position="166"/>
    </location>
</feature>
<proteinExistence type="predicted"/>
<dbReference type="NCBIfam" id="TIGR01554">
    <property type="entry name" value="major_cap_HK97"/>
    <property type="match status" value="1"/>
</dbReference>
<dbReference type="RefSeq" id="WP_264770847.1">
    <property type="nucleotide sequence ID" value="NZ_JAPDOG010000001.1"/>
</dbReference>
<organism evidence="4 5">
    <name type="scientific">Defluviimonas salinarum</name>
    <dbReference type="NCBI Taxonomy" id="2992147"/>
    <lineage>
        <taxon>Bacteria</taxon>
        <taxon>Pseudomonadati</taxon>
        <taxon>Pseudomonadota</taxon>
        <taxon>Alphaproteobacteria</taxon>
        <taxon>Rhodobacterales</taxon>
        <taxon>Paracoccaceae</taxon>
        <taxon>Albidovulum</taxon>
    </lineage>
</organism>
<evidence type="ECO:0000256" key="2">
    <source>
        <dbReference type="SAM" id="MobiDB-lite"/>
    </source>
</evidence>
<evidence type="ECO:0000313" key="4">
    <source>
        <dbReference type="EMBL" id="MCW3780272.1"/>
    </source>
</evidence>
<dbReference type="SUPFAM" id="SSF56563">
    <property type="entry name" value="Major capsid protein gp5"/>
    <property type="match status" value="1"/>
</dbReference>
<dbReference type="InterPro" id="IPR024455">
    <property type="entry name" value="Phage_capsid"/>
</dbReference>
<comment type="caution">
    <text evidence="4">The sequence shown here is derived from an EMBL/GenBank/DDBJ whole genome shotgun (WGS) entry which is preliminary data.</text>
</comment>
<protein>
    <submittedName>
        <fullName evidence="4">Phage major capsid protein</fullName>
    </submittedName>
</protein>
<comment type="subcellular location">
    <subcellularLocation>
        <location evidence="1">Virion</location>
    </subcellularLocation>
</comment>
<dbReference type="Proteomes" id="UP001207582">
    <property type="component" value="Unassembled WGS sequence"/>
</dbReference>
<sequence>MTHHAFMNIPATKPTRRRGLLAAGANSDVVSIVAQINSEIAEIRGNQEAEIRTLSSDVRSLQGSLAALRLGGGGLPTEVSDVAAEHRALAEFGRTGEFRAALSGDSLPDGGATVFPAVSETIRVRQFAQSALARLARRVDIDTGDSFEEPMDIGEPGADWVGERESRPATPTAKFRLLSVYANEVYSSQTITQRLLDDSLYDLGAWLSERIADKLGRKSGEAFMIGDGVNKPRGITTYPMSSADDDTRPFGTIQAHYTGVSGDFAASDPADILVDTIYSLQAQFRGAGKWVMNSKTAGVVRKFKDSVGRFLWADALAAGQPPLLLGYPVEIDEYVPDIGADASAIWFGDFSSAYLIVEKPGIRLLRDPYTNKPNVIFYAYKRVGGALSDSEALKAIVFGTEP</sequence>
<dbReference type="EMBL" id="JAPDOG010000001">
    <property type="protein sequence ID" value="MCW3780272.1"/>
    <property type="molecule type" value="Genomic_DNA"/>
</dbReference>